<dbReference type="SUPFAM" id="SSF55729">
    <property type="entry name" value="Acyl-CoA N-acyltransferases (Nat)"/>
    <property type="match status" value="1"/>
</dbReference>
<dbReference type="PROSITE" id="PS51186">
    <property type="entry name" value="GNAT"/>
    <property type="match status" value="1"/>
</dbReference>
<dbReference type="InterPro" id="IPR000182">
    <property type="entry name" value="GNAT_dom"/>
</dbReference>
<dbReference type="STRING" id="84035.SAMN05660742_109129"/>
<protein>
    <submittedName>
        <fullName evidence="2">Protein N-acetyltransferase, RimJ/RimL family</fullName>
    </submittedName>
</protein>
<dbReference type="GO" id="GO:0016747">
    <property type="term" value="F:acyltransferase activity, transferring groups other than amino-acyl groups"/>
    <property type="evidence" value="ECO:0007669"/>
    <property type="project" value="InterPro"/>
</dbReference>
<name>A0A1H6ZKQ2_9FIRM</name>
<sequence length="184" mass="21144">MKWGQNMKKEMIVKAGKRLRFRQADEVDLDYIMDAEYISDNAKYVIPYTRATHMSTLNTKGAVHLIIETLDGLEKVGFLMIAGLDNPAKEIEFTRIILAVKGKGYGQETLQMLLSWAFDDLKFHRAWLDCKDHNARALHVYEKAGFQREGLIRETILTDGIYENLVILGILDREYFSVQNGKKA</sequence>
<organism evidence="2 3">
    <name type="scientific">Propionispira arboris</name>
    <dbReference type="NCBI Taxonomy" id="84035"/>
    <lineage>
        <taxon>Bacteria</taxon>
        <taxon>Bacillati</taxon>
        <taxon>Bacillota</taxon>
        <taxon>Negativicutes</taxon>
        <taxon>Selenomonadales</taxon>
        <taxon>Selenomonadaceae</taxon>
        <taxon>Propionispira</taxon>
    </lineage>
</organism>
<dbReference type="PANTHER" id="PTHR43415">
    <property type="entry name" value="SPERMIDINE N(1)-ACETYLTRANSFERASE"/>
    <property type="match status" value="1"/>
</dbReference>
<dbReference type="InterPro" id="IPR016181">
    <property type="entry name" value="Acyl_CoA_acyltransferase"/>
</dbReference>
<evidence type="ECO:0000313" key="2">
    <source>
        <dbReference type="EMBL" id="SEJ52704.1"/>
    </source>
</evidence>
<evidence type="ECO:0000259" key="1">
    <source>
        <dbReference type="PROSITE" id="PS51186"/>
    </source>
</evidence>
<dbReference type="EMBL" id="FNZK01000009">
    <property type="protein sequence ID" value="SEJ52704.1"/>
    <property type="molecule type" value="Genomic_DNA"/>
</dbReference>
<reference evidence="2 3" key="1">
    <citation type="submission" date="2016-10" db="EMBL/GenBank/DDBJ databases">
        <authorList>
            <person name="de Groot N.N."/>
        </authorList>
    </citation>
    <scope>NUCLEOTIDE SEQUENCE [LARGE SCALE GENOMIC DNA]</scope>
    <source>
        <strain evidence="2 3">DSM 2179</strain>
    </source>
</reference>
<keyword evidence="2" id="KW-0808">Transferase</keyword>
<accession>A0A1H6ZKQ2</accession>
<evidence type="ECO:0000313" key="3">
    <source>
        <dbReference type="Proteomes" id="UP000199662"/>
    </source>
</evidence>
<dbReference type="Gene3D" id="3.40.630.30">
    <property type="match status" value="1"/>
</dbReference>
<dbReference type="AlphaFoldDB" id="A0A1H6ZKQ2"/>
<dbReference type="Proteomes" id="UP000199662">
    <property type="component" value="Unassembled WGS sequence"/>
</dbReference>
<proteinExistence type="predicted"/>
<gene>
    <name evidence="2" type="ORF">SAMN05660742_109129</name>
</gene>
<feature type="domain" description="N-acetyltransferase" evidence="1">
    <location>
        <begin position="19"/>
        <end position="168"/>
    </location>
</feature>
<dbReference type="Pfam" id="PF13302">
    <property type="entry name" value="Acetyltransf_3"/>
    <property type="match status" value="1"/>
</dbReference>
<dbReference type="PANTHER" id="PTHR43415:SF3">
    <property type="entry name" value="GNAT-FAMILY ACETYLTRANSFERASE"/>
    <property type="match status" value="1"/>
</dbReference>
<keyword evidence="3" id="KW-1185">Reference proteome</keyword>